<dbReference type="Proteomes" id="UP001176883">
    <property type="component" value="Unassembled WGS sequence"/>
</dbReference>
<dbReference type="RefSeq" id="WP_303278202.1">
    <property type="nucleotide sequence ID" value="NZ_JAUOEK010000120.1"/>
</dbReference>
<sequence>MSVFTIYFCGTGSNSWDATYNENYHSGELISTLATNNGGSEFVDWVVIDGPGSGNLQEDQKWTEPGNYYDWKGKAFGSGWEENVAHAMAMIKGEFSWKRKKLTKKEYDQLKKEGVPIDDASVSGFIWRTYEYPDRKITPQELQAKKVGIMRKGELPEKVNIIGWSRGGVTCHMLANAMAKDSKLKDIPVNIVAIDPVPGTGQFQKHRITIPKNVENYVAIYARDERSKGFACVIPDFQQTNKPIIIPMPGRHATVVGNAASNGVSGDHDLKASGEIVRDIAEKCLTEWGTSLKNTLNLSKDDLLTRYEQLVTDNDRYIAMQREVYTLIEKSGDERSVSKGSKWKKFSEIKGKEYEYESGLNPVGEFINWHHKSISE</sequence>
<accession>A0ABT8WBK5</accession>
<dbReference type="InterPro" id="IPR029058">
    <property type="entry name" value="AB_hydrolase_fold"/>
</dbReference>
<dbReference type="SUPFAM" id="SSF53474">
    <property type="entry name" value="alpha/beta-Hydrolases"/>
    <property type="match status" value="1"/>
</dbReference>
<organism evidence="1 2">
    <name type="scientific">Flavivirga aquimarina</name>
    <dbReference type="NCBI Taxonomy" id="2027862"/>
    <lineage>
        <taxon>Bacteria</taxon>
        <taxon>Pseudomonadati</taxon>
        <taxon>Bacteroidota</taxon>
        <taxon>Flavobacteriia</taxon>
        <taxon>Flavobacteriales</taxon>
        <taxon>Flavobacteriaceae</taxon>
        <taxon>Flavivirga</taxon>
    </lineage>
</organism>
<keyword evidence="2" id="KW-1185">Reference proteome</keyword>
<dbReference type="EMBL" id="JAUOEK010000120">
    <property type="protein sequence ID" value="MDO5970514.1"/>
    <property type="molecule type" value="Genomic_DNA"/>
</dbReference>
<evidence type="ECO:0000313" key="2">
    <source>
        <dbReference type="Proteomes" id="UP001176883"/>
    </source>
</evidence>
<reference evidence="1" key="1">
    <citation type="submission" date="2023-07" db="EMBL/GenBank/DDBJ databases">
        <title>Two novel species in the genus Flavivirga.</title>
        <authorList>
            <person name="Kwon K."/>
        </authorList>
    </citation>
    <scope>NUCLEOTIDE SEQUENCE</scope>
    <source>
        <strain evidence="1">KCTC 52353</strain>
    </source>
</reference>
<protein>
    <submittedName>
        <fullName evidence="1">Uncharacterized protein</fullName>
    </submittedName>
</protein>
<proteinExistence type="predicted"/>
<comment type="caution">
    <text evidence="1">The sequence shown here is derived from an EMBL/GenBank/DDBJ whole genome shotgun (WGS) entry which is preliminary data.</text>
</comment>
<name>A0ABT8WBK5_9FLAO</name>
<gene>
    <name evidence="1" type="ORF">Q4Q35_11920</name>
</gene>
<evidence type="ECO:0000313" key="1">
    <source>
        <dbReference type="EMBL" id="MDO5970514.1"/>
    </source>
</evidence>